<dbReference type="InterPro" id="IPR021765">
    <property type="entry name" value="UstYa-like"/>
</dbReference>
<dbReference type="GO" id="GO:0043386">
    <property type="term" value="P:mycotoxin biosynthetic process"/>
    <property type="evidence" value="ECO:0007669"/>
    <property type="project" value="InterPro"/>
</dbReference>
<evidence type="ECO:0000256" key="4">
    <source>
        <dbReference type="SAM" id="Phobius"/>
    </source>
</evidence>
<evidence type="ECO:0000256" key="1">
    <source>
        <dbReference type="ARBA" id="ARBA00004685"/>
    </source>
</evidence>
<reference evidence="6" key="1">
    <citation type="submission" date="2022-10" db="EMBL/GenBank/DDBJ databases">
        <title>Tapping the CABI collections for fungal endophytes: first genome assemblies for Collariella, Neodidymelliopsis, Ascochyta clinopodiicola, Didymella pomorum, Didymosphaeria variabile, Neocosmospora piperis and Neocucurbitaria cava.</title>
        <authorList>
            <person name="Hill R."/>
        </authorList>
    </citation>
    <scope>NUCLEOTIDE SEQUENCE</scope>
    <source>
        <strain evidence="6">IMI 360193</strain>
    </source>
</reference>
<comment type="pathway">
    <text evidence="1">Mycotoxin biosynthesis.</text>
</comment>
<comment type="similarity">
    <text evidence="2">Belongs to the ustYa family.</text>
</comment>
<evidence type="ECO:0000313" key="7">
    <source>
        <dbReference type="Proteomes" id="UP001140562"/>
    </source>
</evidence>
<feature type="transmembrane region" description="Helical" evidence="4">
    <location>
        <begin position="60"/>
        <end position="79"/>
    </location>
</feature>
<gene>
    <name evidence="6" type="ORF">N0V87_004217</name>
</gene>
<evidence type="ECO:0000256" key="3">
    <source>
        <dbReference type="SAM" id="MobiDB-lite"/>
    </source>
</evidence>
<feature type="compositionally biased region" description="Basic and acidic residues" evidence="3">
    <location>
        <begin position="379"/>
        <end position="388"/>
    </location>
</feature>
<dbReference type="EMBL" id="JAPEUV010000033">
    <property type="protein sequence ID" value="KAJ4338069.1"/>
    <property type="molecule type" value="Genomic_DNA"/>
</dbReference>
<feature type="compositionally biased region" description="Basic and acidic residues" evidence="3">
    <location>
        <begin position="347"/>
        <end position="371"/>
    </location>
</feature>
<evidence type="ECO:0000313" key="6">
    <source>
        <dbReference type="EMBL" id="KAJ4338069.1"/>
    </source>
</evidence>
<comment type="caution">
    <text evidence="6">The sequence shown here is derived from an EMBL/GenBank/DDBJ whole genome shotgun (WGS) entry which is preliminary data.</text>
</comment>
<feature type="compositionally biased region" description="Basic and acidic residues" evidence="3">
    <location>
        <begin position="577"/>
        <end position="617"/>
    </location>
</feature>
<feature type="compositionally biased region" description="Pro residues" evidence="3">
    <location>
        <begin position="618"/>
        <end position="633"/>
    </location>
</feature>
<feature type="domain" description="DUF8035" evidence="5">
    <location>
        <begin position="824"/>
        <end position="878"/>
    </location>
</feature>
<dbReference type="Proteomes" id="UP001140562">
    <property type="component" value="Unassembled WGS sequence"/>
</dbReference>
<dbReference type="AlphaFoldDB" id="A0A9W9C0P2"/>
<dbReference type="PANTHER" id="PTHR33365">
    <property type="entry name" value="YALI0B05434P"/>
    <property type="match status" value="1"/>
</dbReference>
<dbReference type="InterPro" id="IPR058348">
    <property type="entry name" value="DUF8035"/>
</dbReference>
<keyword evidence="4" id="KW-0472">Membrane</keyword>
<sequence length="919" mass="106894">MADLGRTKQRSTLQRALAILASLKTSDRRKHSYHDIVDGECKKLTDTDELEDPHRPRRQYFNINIWFFTTILLLTFSIAQTQNVFRSHSKVSGSYETGFTTDLPDAQRTIQVEKHRFTAALRDHSNGSLYMVSDASKPQYVGLPTPAIDANWDALTHAGTIRFAPYGSEQHPAVFAGPDVLHSLHCLNAVRKHLDSAYYGPHMELPAEYRRMHIDHCVDQLRQSIMCHADLTPVTLKPVWEGGIEIILSTLTVGPCVDWYLAYQWQKGEESTECRLPPMVNGSAFIPLGLLSFEWNEQYEVHWAAPIFFTSLPPRAMSRRYPTAELYEERERDFYRNGNRSDRNYEELDIELRRGSDPRRSAPDFFRDDRPTAGPMVLRGRERDEDTFSRAPPPPRSRRGGFDDDDAISIRSRPPPPPSSVREREVDDITIRRSDTGGRGRREVEREKEELDVTIRRREQSRGPPPREAHFERDIPFRRGDGARPREVSIEREDVRFRGRGENIDVRTSHKEFSRDGRDVSAERGSIRFQERDGNFDIRASRREFSRNGRDRSVERDSLVVRGRERSLPPPSSRGELVAREHEEFVVRRPREQSRGPREREVIKDEIVIRRMEERSPSPEPPPPPPPPPPAPEPEIRPPIIQEIITHHRHIDHGVERARSPTPPPPPPAPPSPPRNERIEIEINRRETRKGGRSSEFEELDIEIDRSRSRSGFEVRARSPSYSPPRRRYTAPAPTDSEFEIEADYYNRKALERAYPGEAWNGATTDWTIVDVPPGTKRVQLDGIGGGSQEVTWQRYNGVRRSKFISADDEHITDVHTQVKPKKKDMWTEVTKDLVLREAIDGMGYRCEETDDFYYIMEYLRYEDVLQLVEISDDIRRKRKSRIREIEFEREEIRRPSSGYDDRYYEHEVSFDSRRSRYR</sequence>
<keyword evidence="7" id="KW-1185">Reference proteome</keyword>
<evidence type="ECO:0000256" key="2">
    <source>
        <dbReference type="ARBA" id="ARBA00035112"/>
    </source>
</evidence>
<evidence type="ECO:0000259" key="5">
    <source>
        <dbReference type="Pfam" id="PF26118"/>
    </source>
</evidence>
<dbReference type="OrthoDB" id="5410752at2759"/>
<dbReference type="PANTHER" id="PTHR33365:SF4">
    <property type="entry name" value="CYCLOCHLOROTINE BIOSYNTHESIS PROTEIN O"/>
    <property type="match status" value="1"/>
</dbReference>
<feature type="compositionally biased region" description="Basic and acidic residues" evidence="3">
    <location>
        <begin position="703"/>
        <end position="717"/>
    </location>
</feature>
<proteinExistence type="inferred from homology"/>
<feature type="region of interest" description="Disordered" evidence="3">
    <location>
        <begin position="347"/>
        <end position="487"/>
    </location>
</feature>
<organism evidence="6 7">
    <name type="scientific">Didymella glomerata</name>
    <dbReference type="NCBI Taxonomy" id="749621"/>
    <lineage>
        <taxon>Eukaryota</taxon>
        <taxon>Fungi</taxon>
        <taxon>Dikarya</taxon>
        <taxon>Ascomycota</taxon>
        <taxon>Pezizomycotina</taxon>
        <taxon>Dothideomycetes</taxon>
        <taxon>Pleosporomycetidae</taxon>
        <taxon>Pleosporales</taxon>
        <taxon>Pleosporineae</taxon>
        <taxon>Didymellaceae</taxon>
        <taxon>Didymella</taxon>
    </lineage>
</organism>
<feature type="compositionally biased region" description="Basic and acidic residues" evidence="3">
    <location>
        <begin position="421"/>
        <end position="487"/>
    </location>
</feature>
<dbReference type="Pfam" id="PF26118">
    <property type="entry name" value="DUF8035"/>
    <property type="match status" value="1"/>
</dbReference>
<keyword evidence="4" id="KW-0812">Transmembrane</keyword>
<feature type="region of interest" description="Disordered" evidence="3">
    <location>
        <begin position="499"/>
        <end position="735"/>
    </location>
</feature>
<dbReference type="Pfam" id="PF11807">
    <property type="entry name" value="UstYa"/>
    <property type="match status" value="1"/>
</dbReference>
<feature type="compositionally biased region" description="Basic and acidic residues" evidence="3">
    <location>
        <begin position="499"/>
        <end position="567"/>
    </location>
</feature>
<name>A0A9W9C0P2_9PLEO</name>
<feature type="compositionally biased region" description="Pro residues" evidence="3">
    <location>
        <begin position="661"/>
        <end position="674"/>
    </location>
</feature>
<keyword evidence="4" id="KW-1133">Transmembrane helix</keyword>
<protein>
    <recommendedName>
        <fullName evidence="5">DUF8035 domain-containing protein</fullName>
    </recommendedName>
</protein>
<accession>A0A9W9C0P2</accession>
<feature type="compositionally biased region" description="Basic and acidic residues" evidence="3">
    <location>
        <begin position="675"/>
        <end position="696"/>
    </location>
</feature>